<dbReference type="Proteomes" id="UP000251889">
    <property type="component" value="Unassembled WGS sequence"/>
</dbReference>
<dbReference type="OrthoDB" id="9778740at2"/>
<organism evidence="2 3">
    <name type="scientific">Pseudochryseolinea flava</name>
    <dbReference type="NCBI Taxonomy" id="2059302"/>
    <lineage>
        <taxon>Bacteria</taxon>
        <taxon>Pseudomonadati</taxon>
        <taxon>Bacteroidota</taxon>
        <taxon>Cytophagia</taxon>
        <taxon>Cytophagales</taxon>
        <taxon>Fulvivirgaceae</taxon>
        <taxon>Pseudochryseolinea</taxon>
    </lineage>
</organism>
<keyword evidence="3" id="KW-1185">Reference proteome</keyword>
<name>A0A364Y569_9BACT</name>
<protein>
    <recommendedName>
        <fullName evidence="4">Flavoprotein</fullName>
    </recommendedName>
</protein>
<comment type="caution">
    <text evidence="2">The sequence shown here is derived from an EMBL/GenBank/DDBJ whole genome shotgun (WGS) entry which is preliminary data.</text>
</comment>
<dbReference type="PRINTS" id="PR00368">
    <property type="entry name" value="FADPNR"/>
</dbReference>
<dbReference type="PANTHER" id="PTHR43539:SF78">
    <property type="entry name" value="FLAVIN-CONTAINING MONOOXYGENASE"/>
    <property type="match status" value="1"/>
</dbReference>
<evidence type="ECO:0008006" key="4">
    <source>
        <dbReference type="Google" id="ProtNLM"/>
    </source>
</evidence>
<evidence type="ECO:0000313" key="2">
    <source>
        <dbReference type="EMBL" id="RAW02093.1"/>
    </source>
</evidence>
<dbReference type="InterPro" id="IPR050982">
    <property type="entry name" value="Auxin_biosynth/cation_transpt"/>
</dbReference>
<dbReference type="Gene3D" id="3.50.50.60">
    <property type="entry name" value="FAD/NAD(P)-binding domain"/>
    <property type="match status" value="1"/>
</dbReference>
<proteinExistence type="predicted"/>
<evidence type="ECO:0000256" key="1">
    <source>
        <dbReference type="ARBA" id="ARBA00023002"/>
    </source>
</evidence>
<dbReference type="InterPro" id="IPR036188">
    <property type="entry name" value="FAD/NAD-bd_sf"/>
</dbReference>
<dbReference type="EMBL" id="QMFY01000002">
    <property type="protein sequence ID" value="RAW02093.1"/>
    <property type="molecule type" value="Genomic_DNA"/>
</dbReference>
<keyword evidence="1" id="KW-0560">Oxidoreductase</keyword>
<dbReference type="AlphaFoldDB" id="A0A364Y569"/>
<dbReference type="PANTHER" id="PTHR43539">
    <property type="entry name" value="FLAVIN-BINDING MONOOXYGENASE-LIKE PROTEIN (AFU_ORTHOLOGUE AFUA_4G09220)"/>
    <property type="match status" value="1"/>
</dbReference>
<accession>A0A364Y569</accession>
<gene>
    <name evidence="2" type="ORF">DQQ10_05950</name>
</gene>
<dbReference type="GO" id="GO:0004497">
    <property type="term" value="F:monooxygenase activity"/>
    <property type="evidence" value="ECO:0007669"/>
    <property type="project" value="TreeGrafter"/>
</dbReference>
<reference evidence="2 3" key="1">
    <citation type="submission" date="2018-06" db="EMBL/GenBank/DDBJ databases">
        <title>Chryseolinea flavus sp. nov., a member of the phylum Bacteroidetes isolated from soil.</title>
        <authorList>
            <person name="Li Y."/>
            <person name="Wang J."/>
        </authorList>
    </citation>
    <scope>NUCLEOTIDE SEQUENCE [LARGE SCALE GENOMIC DNA]</scope>
    <source>
        <strain evidence="2 3">SDU1-6</strain>
    </source>
</reference>
<dbReference type="GO" id="GO:0050660">
    <property type="term" value="F:flavin adenine dinucleotide binding"/>
    <property type="evidence" value="ECO:0007669"/>
    <property type="project" value="TreeGrafter"/>
</dbReference>
<dbReference type="SUPFAM" id="SSF51905">
    <property type="entry name" value="FAD/NAD(P)-binding domain"/>
    <property type="match status" value="1"/>
</dbReference>
<dbReference type="Pfam" id="PF13738">
    <property type="entry name" value="Pyr_redox_3"/>
    <property type="match status" value="1"/>
</dbReference>
<evidence type="ECO:0000313" key="3">
    <source>
        <dbReference type="Proteomes" id="UP000251889"/>
    </source>
</evidence>
<sequence length="446" mass="49345">MEAVKSLPVVVVGAGPVGLAAVAHLKVRGIPFILFEAGATVASNILSWKHIRVFSPWKYNIDKAARQLLKETLWQSPSDDGLPTGDELYSQYFKPFYELPFIKYNTYLNTKVLSIGRKNVDKMKTSGRENLPFVIQVLQGEEVRQFEAKAVIDATGTWNSPNPIGSGGVYAIGEIENSDNIFYGIPYILETHSHRYKNKSVLVVGSGHSSINAILELDRLKDQYPDTEINWVLRKKNIRDVYGGQENDAFEARGALGIKIEALVNNDRVNVYTPFQIQQVRKKEGRLQVIGFQHDRQYTLPPVDEIISNTGSRPDFSFVREIRLRIDSSLESVHEIATLIDPNIHSCGTVRPHGEKELRHPEKDFYIVGSKSYGRAPTFLMATGYEQVRSVVAAIDGDFDGALKVALDLPETGVCSVDLAGSVTGNACCGVEAKLKEKKASAACCG</sequence>
<dbReference type="RefSeq" id="WP_112745916.1">
    <property type="nucleotide sequence ID" value="NZ_QMFY01000002.1"/>
</dbReference>